<dbReference type="PANTHER" id="PTHR20883:SF49">
    <property type="entry name" value="PHYTANOYL-COA DIOXYGENASE"/>
    <property type="match status" value="1"/>
</dbReference>
<dbReference type="SUPFAM" id="SSF51197">
    <property type="entry name" value="Clavaminate synthase-like"/>
    <property type="match status" value="1"/>
</dbReference>
<dbReference type="RefSeq" id="XP_013905047.1">
    <property type="nucleotide sequence ID" value="XM_014049593.1"/>
</dbReference>
<evidence type="ECO:0000256" key="2">
    <source>
        <dbReference type="SAM" id="Coils"/>
    </source>
</evidence>
<proteinExistence type="predicted"/>
<dbReference type="Proteomes" id="UP000054498">
    <property type="component" value="Unassembled WGS sequence"/>
</dbReference>
<dbReference type="GeneID" id="25734813"/>
<keyword evidence="4" id="KW-0812">Transmembrane</keyword>
<reference evidence="5 6" key="1">
    <citation type="journal article" date="2013" name="BMC Genomics">
        <title>Reconstruction of the lipid metabolism for the microalga Monoraphidium neglectum from its genome sequence reveals characteristics suitable for biofuel production.</title>
        <authorList>
            <person name="Bogen C."/>
            <person name="Al-Dilaimi A."/>
            <person name="Albersmeier A."/>
            <person name="Wichmann J."/>
            <person name="Grundmann M."/>
            <person name="Rupp O."/>
            <person name="Lauersen K.J."/>
            <person name="Blifernez-Klassen O."/>
            <person name="Kalinowski J."/>
            <person name="Goesmann A."/>
            <person name="Mussgnug J.H."/>
            <person name="Kruse O."/>
        </authorList>
    </citation>
    <scope>NUCLEOTIDE SEQUENCE [LARGE SCALE GENOMIC DNA]</scope>
    <source>
        <strain evidence="5 6">SAG 48.87</strain>
    </source>
</reference>
<evidence type="ECO:0000256" key="3">
    <source>
        <dbReference type="SAM" id="MobiDB-lite"/>
    </source>
</evidence>
<sequence length="706" mass="77494">MGIRLSRFGDRYYASHEKAFQRIEADLHRLQERLSQRQRRRAAVGLWSTTLVVCAVVAACVLIYQARREIAMCPSAAVQQRLQQTPTQQRQYPYREHFERVASAVALPAGASALQWLLLWLLGTFDQRVSRRIKALQDTKRAMIKELKDASAYERTKALIEKYDPDAQPLPMMPSRALVPQGTFIGAGAVMPNNLSMRPSGPRLLPRPTLPRPGHMAGAAAAAMGSAGMALVPLLDKLATSLIADNPVLLEDLRRAQAQLEEAQQRALEAARESAALRAENTSLKQLVSNLEQTLGIEQEQEEGSGVLEQASVAPGELGAVPFDPQQEQQQQQQQQEQQAAAFAEQQQKQQHEREVLEVLLPAGGGGGGGEAASESLRQRRGKGQHEGRTSGSSQQRRSSGAEGGSPLRLSDSQLLRWERNGYIVTRGCLPASDVAALRPEVEAVIDEQKLAALRHRVRVLCPGANPDSIRTCEEALRLIARDGTDRLGFLQFFHLHRSSAAVLRAAAGARLAGVAAQLLGARRVRLFQDAVFYKEPGFDVTNWHSDLRMTPLDTNSYVTAWVPLRAVQGDEHDSGMVFAAGSHRDFALPFWHNIQGVGDLEARGYRIEGTGPMAVGDVSWHHGWTLHCAGQQPRRSEPRLAIAISYMADGARLLDVKGDPSLRKELLHDEDAEGYGAWLKELRAGAVARHALLPIVWDGGPVALK</sequence>
<dbReference type="InterPro" id="IPR008775">
    <property type="entry name" value="Phytyl_CoA_dOase-like"/>
</dbReference>
<keyword evidence="2" id="KW-0175">Coiled coil</keyword>
<accession>A0A0D2K6U2</accession>
<feature type="compositionally biased region" description="Low complexity" evidence="3">
    <location>
        <begin position="390"/>
        <end position="401"/>
    </location>
</feature>
<feature type="coiled-coil region" evidence="2">
    <location>
        <begin position="13"/>
        <end position="40"/>
    </location>
</feature>
<dbReference type="EMBL" id="KK100425">
    <property type="protein sequence ID" value="KIZ06028.1"/>
    <property type="molecule type" value="Genomic_DNA"/>
</dbReference>
<organism evidence="5 6">
    <name type="scientific">Monoraphidium neglectum</name>
    <dbReference type="NCBI Taxonomy" id="145388"/>
    <lineage>
        <taxon>Eukaryota</taxon>
        <taxon>Viridiplantae</taxon>
        <taxon>Chlorophyta</taxon>
        <taxon>core chlorophytes</taxon>
        <taxon>Chlorophyceae</taxon>
        <taxon>CS clade</taxon>
        <taxon>Sphaeropleales</taxon>
        <taxon>Selenastraceae</taxon>
        <taxon>Monoraphidium</taxon>
    </lineage>
</organism>
<feature type="region of interest" description="Disordered" evidence="3">
    <location>
        <begin position="317"/>
        <end position="409"/>
    </location>
</feature>
<dbReference type="Pfam" id="PF05721">
    <property type="entry name" value="PhyH"/>
    <property type="match status" value="1"/>
</dbReference>
<dbReference type="KEGG" id="mng:MNEG_1935"/>
<dbReference type="PANTHER" id="PTHR20883">
    <property type="entry name" value="PHYTANOYL-COA DIOXYGENASE DOMAIN CONTAINING 1"/>
    <property type="match status" value="1"/>
</dbReference>
<keyword evidence="4" id="KW-0472">Membrane</keyword>
<dbReference type="Gene3D" id="2.60.120.620">
    <property type="entry name" value="q2cbj1_9rhob like domain"/>
    <property type="match status" value="1"/>
</dbReference>
<evidence type="ECO:0000256" key="1">
    <source>
        <dbReference type="ARBA" id="ARBA00001962"/>
    </source>
</evidence>
<evidence type="ECO:0008006" key="7">
    <source>
        <dbReference type="Google" id="ProtNLM"/>
    </source>
</evidence>
<evidence type="ECO:0000256" key="4">
    <source>
        <dbReference type="SAM" id="Phobius"/>
    </source>
</evidence>
<dbReference type="OrthoDB" id="445007at2759"/>
<evidence type="ECO:0000313" key="6">
    <source>
        <dbReference type="Proteomes" id="UP000054498"/>
    </source>
</evidence>
<gene>
    <name evidence="5" type="ORF">MNEG_1935</name>
</gene>
<protein>
    <recommendedName>
        <fullName evidence="7">Phytanoyl-dioxygenase</fullName>
    </recommendedName>
</protein>
<evidence type="ECO:0000313" key="5">
    <source>
        <dbReference type="EMBL" id="KIZ06028.1"/>
    </source>
</evidence>
<keyword evidence="4" id="KW-1133">Transmembrane helix</keyword>
<feature type="compositionally biased region" description="Low complexity" evidence="3">
    <location>
        <begin position="326"/>
        <end position="349"/>
    </location>
</feature>
<dbReference type="AlphaFoldDB" id="A0A0D2K6U2"/>
<comment type="cofactor">
    <cofactor evidence="1">
        <name>Fe cation</name>
        <dbReference type="ChEBI" id="CHEBI:24875"/>
    </cofactor>
</comment>
<keyword evidence="6" id="KW-1185">Reference proteome</keyword>
<feature type="transmembrane region" description="Helical" evidence="4">
    <location>
        <begin position="42"/>
        <end position="64"/>
    </location>
</feature>
<feature type="coiled-coil region" evidence="2">
    <location>
        <begin position="246"/>
        <end position="294"/>
    </location>
</feature>
<name>A0A0D2K6U2_9CHLO</name>